<dbReference type="EMBL" id="CP139558">
    <property type="protein sequence ID" value="WPU95791.1"/>
    <property type="molecule type" value="Genomic_DNA"/>
</dbReference>
<keyword evidence="3" id="KW-0012">Acyltransferase</keyword>
<dbReference type="InterPro" id="IPR002656">
    <property type="entry name" value="Acyl_transf_3_dom"/>
</dbReference>
<evidence type="ECO:0000256" key="1">
    <source>
        <dbReference type="SAM" id="Phobius"/>
    </source>
</evidence>
<feature type="transmembrane region" description="Helical" evidence="1">
    <location>
        <begin position="311"/>
        <end position="332"/>
    </location>
</feature>
<feature type="transmembrane region" description="Helical" evidence="1">
    <location>
        <begin position="12"/>
        <end position="32"/>
    </location>
</feature>
<dbReference type="GO" id="GO:0016746">
    <property type="term" value="F:acyltransferase activity"/>
    <property type="evidence" value="ECO:0007669"/>
    <property type="project" value="UniProtKB-KW"/>
</dbReference>
<keyword evidence="3" id="KW-0808">Transferase</keyword>
<name>A0ABZ0TS51_9SPHI</name>
<evidence type="ECO:0000259" key="2">
    <source>
        <dbReference type="Pfam" id="PF01757"/>
    </source>
</evidence>
<feature type="transmembrane region" description="Helical" evidence="1">
    <location>
        <begin position="338"/>
        <end position="363"/>
    </location>
</feature>
<keyword evidence="1" id="KW-0812">Transmembrane</keyword>
<sequence>MIRGHNFRKTVYFNGLTELRAVAAIAVVVYHIELYKFGQHEPTLFTVPFLGQFMDGLGPNAVFLFFVLSGFLITYLLLEEKANTGTIGIRKFYVRRILRIWPLYYIIIGISFFIVPLTYNHSFWIHEINYQERIGKLNYGGNLVLCLFFLSNLAMLIYKPIVGAAHSWSVSAEEQFYFFWPAIVMAFDRYILAALLSIAILKPLLLILLIHLFKSSSPGLMVFITFLDGMKFEYMAIGGILAYIFQNKKDIADKFFRSTRLFGAAIIILSISLFFYRFTYINALLFALIIGFVIHSDWNSPILKKLGEVSYGIYMYHPIMMYISFAAAHNLLKKPNSLWALILEYLLVFILTYLVSLVSYRWIESYFLKLKSKFSVIHSQSTLNSL</sequence>
<dbReference type="InterPro" id="IPR050879">
    <property type="entry name" value="Acyltransferase_3"/>
</dbReference>
<keyword evidence="4" id="KW-1185">Reference proteome</keyword>
<proteinExistence type="predicted"/>
<organism evidence="3 4">
    <name type="scientific">Mucilaginibacter sabulilitoris</name>
    <dbReference type="NCBI Taxonomy" id="1173583"/>
    <lineage>
        <taxon>Bacteria</taxon>
        <taxon>Pseudomonadati</taxon>
        <taxon>Bacteroidota</taxon>
        <taxon>Sphingobacteriia</taxon>
        <taxon>Sphingobacteriales</taxon>
        <taxon>Sphingobacteriaceae</taxon>
        <taxon>Mucilaginibacter</taxon>
    </lineage>
</organism>
<feature type="transmembrane region" description="Helical" evidence="1">
    <location>
        <begin position="139"/>
        <end position="158"/>
    </location>
</feature>
<evidence type="ECO:0000313" key="3">
    <source>
        <dbReference type="EMBL" id="WPU95791.1"/>
    </source>
</evidence>
<keyword evidence="1" id="KW-1133">Transmembrane helix</keyword>
<feature type="transmembrane region" description="Helical" evidence="1">
    <location>
        <begin position="98"/>
        <end position="119"/>
    </location>
</feature>
<feature type="domain" description="Acyltransferase 3" evidence="2">
    <location>
        <begin position="19"/>
        <end position="360"/>
    </location>
</feature>
<feature type="transmembrane region" description="Helical" evidence="1">
    <location>
        <begin position="57"/>
        <end position="78"/>
    </location>
</feature>
<dbReference type="RefSeq" id="WP_321564897.1">
    <property type="nucleotide sequence ID" value="NZ_CP139558.1"/>
</dbReference>
<gene>
    <name evidence="3" type="ORF">SNE25_09705</name>
</gene>
<accession>A0ABZ0TS51</accession>
<keyword evidence="1" id="KW-0472">Membrane</keyword>
<dbReference type="EC" id="2.3.-.-" evidence="3"/>
<dbReference type="Proteomes" id="UP001324380">
    <property type="component" value="Chromosome"/>
</dbReference>
<dbReference type="Pfam" id="PF01757">
    <property type="entry name" value="Acyl_transf_3"/>
    <property type="match status" value="1"/>
</dbReference>
<protein>
    <submittedName>
        <fullName evidence="3">Acyltransferase</fullName>
        <ecNumber evidence="3">2.3.-.-</ecNumber>
    </submittedName>
</protein>
<feature type="transmembrane region" description="Helical" evidence="1">
    <location>
        <begin position="219"/>
        <end position="245"/>
    </location>
</feature>
<dbReference type="PANTHER" id="PTHR23028">
    <property type="entry name" value="ACETYLTRANSFERASE"/>
    <property type="match status" value="1"/>
</dbReference>
<dbReference type="PANTHER" id="PTHR23028:SF53">
    <property type="entry name" value="ACYL_TRANSF_3 DOMAIN-CONTAINING PROTEIN"/>
    <property type="match status" value="1"/>
</dbReference>
<evidence type="ECO:0000313" key="4">
    <source>
        <dbReference type="Proteomes" id="UP001324380"/>
    </source>
</evidence>
<feature type="transmembrane region" description="Helical" evidence="1">
    <location>
        <begin position="257"/>
        <end position="275"/>
    </location>
</feature>
<feature type="transmembrane region" description="Helical" evidence="1">
    <location>
        <begin position="190"/>
        <end position="213"/>
    </location>
</feature>
<reference evidence="3 4" key="1">
    <citation type="submission" date="2023-11" db="EMBL/GenBank/DDBJ databases">
        <title>Analysis of the Genomes of Mucilaginibacter gossypii cycad 4 and M. sabulilitoris SNA2: microbes with the potential for plant growth promotion.</title>
        <authorList>
            <person name="Hirsch A.M."/>
            <person name="Humm E."/>
            <person name="Rubbi M."/>
            <person name="Del Vecchio G."/>
            <person name="Ha S.M."/>
            <person name="Pellegrini M."/>
            <person name="Gunsalus R.P."/>
        </authorList>
    </citation>
    <scope>NUCLEOTIDE SEQUENCE [LARGE SCALE GENOMIC DNA]</scope>
    <source>
        <strain evidence="3 4">SNA2</strain>
    </source>
</reference>